<dbReference type="GO" id="GO:0016887">
    <property type="term" value="F:ATP hydrolysis activity"/>
    <property type="evidence" value="ECO:0007669"/>
    <property type="project" value="InterPro"/>
</dbReference>
<evidence type="ECO:0000256" key="1">
    <source>
        <dbReference type="ARBA" id="ARBA00022741"/>
    </source>
</evidence>
<dbReference type="EMBL" id="SPUH01000001">
    <property type="protein sequence ID" value="TKS53507.1"/>
    <property type="molecule type" value="Genomic_DNA"/>
</dbReference>
<dbReference type="PANTHER" id="PTHR42759">
    <property type="entry name" value="MOXR FAMILY PROTEIN"/>
    <property type="match status" value="1"/>
</dbReference>
<proteinExistence type="inferred from homology"/>
<reference evidence="6 7" key="1">
    <citation type="submission" date="2019-01" db="EMBL/GenBank/DDBJ databases">
        <authorList>
            <person name="Zhang S."/>
        </authorList>
    </citation>
    <scope>NUCLEOTIDE SEQUENCE [LARGE SCALE GENOMIC DNA]</scope>
    <source>
        <strain evidence="6 7">1626</strain>
    </source>
</reference>
<dbReference type="AlphaFoldDB" id="A0A4Z1RFP9"/>
<dbReference type="Gene3D" id="3.40.50.300">
    <property type="entry name" value="P-loop containing nucleotide triphosphate hydrolases"/>
    <property type="match status" value="1"/>
</dbReference>
<dbReference type="PIRSF" id="PIRSF002849">
    <property type="entry name" value="AAA_ATPase_chaperone_MoxR_prd"/>
    <property type="match status" value="1"/>
</dbReference>
<evidence type="ECO:0000259" key="4">
    <source>
        <dbReference type="Pfam" id="PF07726"/>
    </source>
</evidence>
<dbReference type="InterPro" id="IPR041628">
    <property type="entry name" value="ChlI/MoxR_AAA_lid"/>
</dbReference>
<evidence type="ECO:0000313" key="7">
    <source>
        <dbReference type="Proteomes" id="UP000298681"/>
    </source>
</evidence>
<dbReference type="Proteomes" id="UP000298681">
    <property type="component" value="Unassembled WGS sequence"/>
</dbReference>
<keyword evidence="1" id="KW-0547">Nucleotide-binding</keyword>
<dbReference type="FunFam" id="3.40.50.300:FF:000640">
    <property type="entry name" value="MoxR family ATPase"/>
    <property type="match status" value="1"/>
</dbReference>
<dbReference type="SUPFAM" id="SSF52540">
    <property type="entry name" value="P-loop containing nucleoside triphosphate hydrolases"/>
    <property type="match status" value="1"/>
</dbReference>
<evidence type="ECO:0000313" key="6">
    <source>
        <dbReference type="EMBL" id="TKS53507.1"/>
    </source>
</evidence>
<protein>
    <submittedName>
        <fullName evidence="6">MoxR family ATPase</fullName>
    </submittedName>
</protein>
<comment type="similarity">
    <text evidence="3">Belongs to the MoxR family.</text>
</comment>
<name>A0A4Z1RFP9_9GAMM</name>
<dbReference type="InterPro" id="IPR027417">
    <property type="entry name" value="P-loop_NTPase"/>
</dbReference>
<dbReference type="GO" id="GO:0005524">
    <property type="term" value="F:ATP binding"/>
    <property type="evidence" value="ECO:0007669"/>
    <property type="project" value="UniProtKB-KW"/>
</dbReference>
<feature type="domain" description="ChlI/MoxR AAA lid" evidence="5">
    <location>
        <begin position="254"/>
        <end position="321"/>
    </location>
</feature>
<feature type="domain" description="ATPase AAA-3" evidence="4">
    <location>
        <begin position="47"/>
        <end position="181"/>
    </location>
</feature>
<dbReference type="PANTHER" id="PTHR42759:SF1">
    <property type="entry name" value="MAGNESIUM-CHELATASE SUBUNIT CHLD"/>
    <property type="match status" value="1"/>
</dbReference>
<evidence type="ECO:0000259" key="5">
    <source>
        <dbReference type="Pfam" id="PF17863"/>
    </source>
</evidence>
<evidence type="ECO:0000256" key="2">
    <source>
        <dbReference type="ARBA" id="ARBA00022840"/>
    </source>
</evidence>
<gene>
    <name evidence="6" type="ORF">E4582_01095</name>
</gene>
<dbReference type="CDD" id="cd00009">
    <property type="entry name" value="AAA"/>
    <property type="match status" value="1"/>
</dbReference>
<accession>A0A4Z1RFP9</accession>
<organism evidence="6 7">
    <name type="scientific">Luteimonas yindakuii</name>
    <dbReference type="NCBI Taxonomy" id="2565782"/>
    <lineage>
        <taxon>Bacteria</taxon>
        <taxon>Pseudomonadati</taxon>
        <taxon>Pseudomonadota</taxon>
        <taxon>Gammaproteobacteria</taxon>
        <taxon>Lysobacterales</taxon>
        <taxon>Lysobacteraceae</taxon>
        <taxon>Luteimonas</taxon>
    </lineage>
</organism>
<dbReference type="InterPro" id="IPR011703">
    <property type="entry name" value="ATPase_AAA-3"/>
</dbReference>
<dbReference type="InterPro" id="IPR050764">
    <property type="entry name" value="CbbQ/NirQ/NorQ/GpvN"/>
</dbReference>
<sequence length="333" mass="35851">MSTPITESDLDAWRGRLDDLRAAIGQAVVGQADVVEQLLVALLAGGHALLEGVPGLGKTLLVRTLGDALALDFRRVQFTPDLMPSDLLGTELLEEDHGTGHRAFRFQPGPVFTNLLLADELNRTPPKTQAALLEAMAEHTVSYAGTTHRLPAPFFVLATQNPIEQAGTYPLPEAQLDRFLLQIVLGYPDEAEERDILVRTTGSARASVPQVMSGDDVLALQALVRDVHVGDELLAWIARLVRASRPGDGAPQAVRDYVRWGAGPRAGQSLVLAAKARALLRGRLAATREDVVALAAPVMRHRLLLSFAAEAEQRSTDDIVTALLDGVPFPGTR</sequence>
<comment type="caution">
    <text evidence="6">The sequence shown here is derived from an EMBL/GenBank/DDBJ whole genome shotgun (WGS) entry which is preliminary data.</text>
</comment>
<dbReference type="Pfam" id="PF07726">
    <property type="entry name" value="AAA_3"/>
    <property type="match status" value="1"/>
</dbReference>
<dbReference type="Pfam" id="PF17863">
    <property type="entry name" value="AAA_lid_2"/>
    <property type="match status" value="1"/>
</dbReference>
<keyword evidence="7" id="KW-1185">Reference proteome</keyword>
<dbReference type="Gene3D" id="1.10.8.80">
    <property type="entry name" value="Magnesium chelatase subunit I, C-Terminal domain"/>
    <property type="match status" value="1"/>
</dbReference>
<evidence type="ECO:0000256" key="3">
    <source>
        <dbReference type="ARBA" id="ARBA00061607"/>
    </source>
</evidence>
<keyword evidence="2" id="KW-0067">ATP-binding</keyword>